<dbReference type="InterPro" id="IPR044789">
    <property type="entry name" value="Put_A1-4-GlycosylTfrase_plant"/>
</dbReference>
<feature type="compositionally biased region" description="Polar residues" evidence="1">
    <location>
        <begin position="88"/>
        <end position="99"/>
    </location>
</feature>
<dbReference type="Pfam" id="PF04488">
    <property type="entry name" value="Gly_transf_sug"/>
    <property type="match status" value="2"/>
</dbReference>
<protein>
    <recommendedName>
        <fullName evidence="2">Alpha 1,4-glycosyltransferase domain-containing protein</fullName>
    </recommendedName>
</protein>
<evidence type="ECO:0000256" key="1">
    <source>
        <dbReference type="SAM" id="MobiDB-lite"/>
    </source>
</evidence>
<comment type="caution">
    <text evidence="3">The sequence shown here is derived from an EMBL/GenBank/DDBJ whole genome shotgun (WGS) entry which is preliminary data.</text>
</comment>
<dbReference type="PANTHER" id="PTHR47213">
    <property type="entry name" value="OS07G0567300 PROTEIN"/>
    <property type="match status" value="1"/>
</dbReference>
<dbReference type="InterPro" id="IPR029044">
    <property type="entry name" value="Nucleotide-diphossugar_trans"/>
</dbReference>
<evidence type="ECO:0000313" key="3">
    <source>
        <dbReference type="EMBL" id="KAB1222112.1"/>
    </source>
</evidence>
<gene>
    <name evidence="3" type="ORF">CJ030_MR2G018430</name>
</gene>
<feature type="region of interest" description="Disordered" evidence="1">
    <location>
        <begin position="404"/>
        <end position="435"/>
    </location>
</feature>
<dbReference type="InterPro" id="IPR007577">
    <property type="entry name" value="GlycoTrfase_DXD_sugar-bd_CS"/>
</dbReference>
<organism evidence="3 4">
    <name type="scientific">Morella rubra</name>
    <name type="common">Chinese bayberry</name>
    <dbReference type="NCBI Taxonomy" id="262757"/>
    <lineage>
        <taxon>Eukaryota</taxon>
        <taxon>Viridiplantae</taxon>
        <taxon>Streptophyta</taxon>
        <taxon>Embryophyta</taxon>
        <taxon>Tracheophyta</taxon>
        <taxon>Spermatophyta</taxon>
        <taxon>Magnoliopsida</taxon>
        <taxon>eudicotyledons</taxon>
        <taxon>Gunneridae</taxon>
        <taxon>Pentapetalae</taxon>
        <taxon>rosids</taxon>
        <taxon>fabids</taxon>
        <taxon>Fagales</taxon>
        <taxon>Myricaceae</taxon>
        <taxon>Morella</taxon>
    </lineage>
</organism>
<dbReference type="OrthoDB" id="409543at2759"/>
<sequence length="766" mass="86202">MFGFLEHCFFAPREGFCLTSVPLSYISVRGRPFPDSAKCSGTSGRVGAPVPGCKCALSFPRFSSSSQSLSSTPASLAPISPQPRHNFIGSQNDIHSNPLISDVQDEVVSTSEDKIDELDIIEEDQQRQNDSEDEENGQSDQAKVSGYFYDHLSGAIRRAISKRSIDDWEDDRLGFVTGSSLDDRSKAAFASDDVPVDETVRRKVTEVVSVEDALLVKATGRRKASPLRDGWGDWFDKKSDFLRRDKMFKSNLEVLNPLNNPMLQDPDGVGVTTLTRGDRLVQKLWLNEFRRVPFPAKKPLSVLETSMKSKSGENLFGVNVAKEESDPILNGKREELRLRSETKRAERRTLDENVNVGNGLDSRRIINTNDRVLKSSDKSDSKSAKHMTLVEDVGQRLDSDRIVDSGDGVLSSPNKSDRLNGELGQNGGRSYNMDDGEVGGNTEFSGNIYADGKRWGYYPGLHRGLSFSAFMNAFFRKGKCRMKVFMVWNSPPWMYSVRHQRGLESLLSQHRDACVVVFSETIELDFFKRGFVNDGYKVAVAMPNLDELLKDTPTHVFASIWFEWRKTKFYSTHYSELVRLAALYNELVRLAALYKYGGIYLDSDIIVLKALSSLNNSVGMEDNLTGSSLNGAVMAFRKHSPFIMECLKEFYMTYDDTRLRWNGADLLTRVAKKFLSHSNLLTRQLELNVQGPLIFFPIHSQNITRYFTAPASETEKAQQDALFRTILNESLTFHFWNSLTSALIPEPGSLVSRLIDHPCIHCSDML</sequence>
<evidence type="ECO:0000259" key="2">
    <source>
        <dbReference type="Pfam" id="PF04572"/>
    </source>
</evidence>
<dbReference type="Proteomes" id="UP000516437">
    <property type="component" value="Chromosome 2"/>
</dbReference>
<dbReference type="Pfam" id="PF04572">
    <property type="entry name" value="Gb3_synth"/>
    <property type="match status" value="1"/>
</dbReference>
<feature type="region of interest" description="Disordered" evidence="1">
    <location>
        <begin position="64"/>
        <end position="144"/>
    </location>
</feature>
<proteinExistence type="predicted"/>
<dbReference type="PANTHER" id="PTHR47213:SF1">
    <property type="entry name" value="OS07G0567300 PROTEIN"/>
    <property type="match status" value="1"/>
</dbReference>
<dbReference type="AlphaFoldDB" id="A0A6A1WA46"/>
<accession>A0A6A1WA46</accession>
<dbReference type="SUPFAM" id="SSF53448">
    <property type="entry name" value="Nucleotide-diphospho-sugar transferases"/>
    <property type="match status" value="1"/>
</dbReference>
<name>A0A6A1WA46_9ROSI</name>
<dbReference type="Gene3D" id="3.90.550.20">
    <property type="match status" value="1"/>
</dbReference>
<reference evidence="3 4" key="1">
    <citation type="journal article" date="2019" name="Plant Biotechnol. J.">
        <title>The red bayberry genome and genetic basis of sex determination.</title>
        <authorList>
            <person name="Jia H.M."/>
            <person name="Jia H.J."/>
            <person name="Cai Q.L."/>
            <person name="Wang Y."/>
            <person name="Zhao H.B."/>
            <person name="Yang W.F."/>
            <person name="Wang G.Y."/>
            <person name="Li Y.H."/>
            <person name="Zhan D.L."/>
            <person name="Shen Y.T."/>
            <person name="Niu Q.F."/>
            <person name="Chang L."/>
            <person name="Qiu J."/>
            <person name="Zhao L."/>
            <person name="Xie H.B."/>
            <person name="Fu W.Y."/>
            <person name="Jin J."/>
            <person name="Li X.W."/>
            <person name="Jiao Y."/>
            <person name="Zhou C.C."/>
            <person name="Tu T."/>
            <person name="Chai C.Y."/>
            <person name="Gao J.L."/>
            <person name="Fan L.J."/>
            <person name="van de Weg E."/>
            <person name="Wang J.Y."/>
            <person name="Gao Z.S."/>
        </authorList>
    </citation>
    <scope>NUCLEOTIDE SEQUENCE [LARGE SCALE GENOMIC DNA]</scope>
    <source>
        <tissue evidence="3">Leaves</tissue>
    </source>
</reference>
<feature type="compositionally biased region" description="Acidic residues" evidence="1">
    <location>
        <begin position="114"/>
        <end position="123"/>
    </location>
</feature>
<dbReference type="InterPro" id="IPR007652">
    <property type="entry name" value="A1-4-GlycosylTfrase_dom"/>
</dbReference>
<dbReference type="EMBL" id="RXIC02000020">
    <property type="protein sequence ID" value="KAB1222112.1"/>
    <property type="molecule type" value="Genomic_DNA"/>
</dbReference>
<keyword evidence="4" id="KW-1185">Reference proteome</keyword>
<feature type="domain" description="Alpha 1,4-glycosyltransferase" evidence="2">
    <location>
        <begin position="635"/>
        <end position="765"/>
    </location>
</feature>
<evidence type="ECO:0000313" key="4">
    <source>
        <dbReference type="Proteomes" id="UP000516437"/>
    </source>
</evidence>
<feature type="compositionally biased region" description="Low complexity" evidence="1">
    <location>
        <begin position="64"/>
        <end position="79"/>
    </location>
</feature>